<protein>
    <submittedName>
        <fullName evidence="1">Uncharacterized protein</fullName>
    </submittedName>
</protein>
<sequence length="316" mass="36259">MNMKVMQTGCDWAAIFYDGTPSEITRFCNKGGKTRSEILHHNATGELVFCQRAKDTLNRPQSLITTADGTKNITQALSVPKSALYTELLPLLANYASIFIMDEDISLKGFDFKHFMRIWKCSFESDFRPLIVQPLIVERTQYFPYVYAGSWNATKSLVYSASTGLVEQQVPFFDSTFLEWFIRHVLVHTREVALAQGVDQSLDRTWCRAASFYAAQVMHQNYTKRGDACAVIVGGPNTTAVHHLNTRALQNKLVNRDLYRQKAQVVNEHYKFLFPTWVQSDIGRPVNPLDRILGKKYRKYLTLNTRCLEQYALDQM</sequence>
<organism evidence="1">
    <name type="scientific">Spumella elongata</name>
    <dbReference type="NCBI Taxonomy" id="89044"/>
    <lineage>
        <taxon>Eukaryota</taxon>
        <taxon>Sar</taxon>
        <taxon>Stramenopiles</taxon>
        <taxon>Ochrophyta</taxon>
        <taxon>Chrysophyceae</taxon>
        <taxon>Chromulinales</taxon>
        <taxon>Chromulinaceae</taxon>
        <taxon>Spumella</taxon>
    </lineage>
</organism>
<name>A0A7S3M3Z2_9STRA</name>
<reference evidence="1" key="1">
    <citation type="submission" date="2021-01" db="EMBL/GenBank/DDBJ databases">
        <authorList>
            <person name="Corre E."/>
            <person name="Pelletier E."/>
            <person name="Niang G."/>
            <person name="Scheremetjew M."/>
            <person name="Finn R."/>
            <person name="Kale V."/>
            <person name="Holt S."/>
            <person name="Cochrane G."/>
            <person name="Meng A."/>
            <person name="Brown T."/>
            <person name="Cohen L."/>
        </authorList>
    </citation>
    <scope>NUCLEOTIDE SEQUENCE</scope>
    <source>
        <strain evidence="1">CCAP 955/1</strain>
    </source>
</reference>
<dbReference type="AlphaFoldDB" id="A0A7S3M3Z2"/>
<evidence type="ECO:0000313" key="1">
    <source>
        <dbReference type="EMBL" id="CAE0279895.1"/>
    </source>
</evidence>
<proteinExistence type="predicted"/>
<accession>A0A7S3M3Z2</accession>
<dbReference type="EMBL" id="HBIC01017428">
    <property type="protein sequence ID" value="CAE0279895.1"/>
    <property type="molecule type" value="Transcribed_RNA"/>
</dbReference>
<gene>
    <name evidence="1" type="ORF">SELO1098_LOCUS8728</name>
</gene>